<protein>
    <recommendedName>
        <fullName evidence="1">Outer membrane protein beta-barrel domain-containing protein</fullName>
    </recommendedName>
</protein>
<proteinExistence type="predicted"/>
<evidence type="ECO:0000259" key="1">
    <source>
        <dbReference type="Pfam" id="PF13568"/>
    </source>
</evidence>
<evidence type="ECO:0000313" key="2">
    <source>
        <dbReference type="EMBL" id="SUZ83714.1"/>
    </source>
</evidence>
<name>A0A381QXL6_9ZZZZ</name>
<feature type="domain" description="Outer membrane protein beta-barrel" evidence="1">
    <location>
        <begin position="20"/>
        <end position="167"/>
    </location>
</feature>
<dbReference type="AlphaFoldDB" id="A0A381QXL6"/>
<organism evidence="2">
    <name type="scientific">marine metagenome</name>
    <dbReference type="NCBI Taxonomy" id="408172"/>
    <lineage>
        <taxon>unclassified sequences</taxon>
        <taxon>metagenomes</taxon>
        <taxon>ecological metagenomes</taxon>
    </lineage>
</organism>
<sequence>MTKNILLLFFTFFFSLNVYSQKFELGFKGGANSATQKLSTIQGVESITGYHLGAFTYIKLPLIFGIQAEAQYSTQGGKFELSQVVNKNNLSYLNIPVLIRSDFGPFNLHFGPQFGLLTGANLSLNGIKNDIKDQFSDRDFSIVVGIGLRLPARLGISLRYVKGLKNVSDPSIINEETKNTMFQLSLKYSLIQLGIEKSKE</sequence>
<gene>
    <name evidence="2" type="ORF">METZ01_LOCUS36568</name>
</gene>
<dbReference type="InterPro" id="IPR025665">
    <property type="entry name" value="Beta-barrel_OMP_2"/>
</dbReference>
<dbReference type="EMBL" id="UINC01001563">
    <property type="protein sequence ID" value="SUZ83714.1"/>
    <property type="molecule type" value="Genomic_DNA"/>
</dbReference>
<accession>A0A381QXL6</accession>
<dbReference type="Pfam" id="PF13568">
    <property type="entry name" value="OMP_b-brl_2"/>
    <property type="match status" value="1"/>
</dbReference>
<reference evidence="2" key="1">
    <citation type="submission" date="2018-05" db="EMBL/GenBank/DDBJ databases">
        <authorList>
            <person name="Lanie J.A."/>
            <person name="Ng W.-L."/>
            <person name="Kazmierczak K.M."/>
            <person name="Andrzejewski T.M."/>
            <person name="Davidsen T.M."/>
            <person name="Wayne K.J."/>
            <person name="Tettelin H."/>
            <person name="Glass J.I."/>
            <person name="Rusch D."/>
            <person name="Podicherti R."/>
            <person name="Tsui H.-C.T."/>
            <person name="Winkler M.E."/>
        </authorList>
    </citation>
    <scope>NUCLEOTIDE SEQUENCE</scope>
</reference>